<reference evidence="1 2" key="1">
    <citation type="journal article" date="2013" name="Nature">
        <title>The genomes of four tapeworm species reveal adaptations to parasitism.</title>
        <authorList>
            <person name="Tsai I.J."/>
            <person name="Zarowiecki M."/>
            <person name="Holroyd N."/>
            <person name="Garciarrubio A."/>
            <person name="Sanchez-Flores A."/>
            <person name="Brooks K.L."/>
            <person name="Tracey A."/>
            <person name="Bobes R.J."/>
            <person name="Fragoso G."/>
            <person name="Sciutto E."/>
            <person name="Aslett M."/>
            <person name="Beasley H."/>
            <person name="Bennett H.M."/>
            <person name="Cai J."/>
            <person name="Camicia F."/>
            <person name="Clark R."/>
            <person name="Cucher M."/>
            <person name="De Silva N."/>
            <person name="Day T.A."/>
            <person name="Deplazes P."/>
            <person name="Estrada K."/>
            <person name="Fernandez C."/>
            <person name="Holland P.W."/>
            <person name="Hou J."/>
            <person name="Hu S."/>
            <person name="Huckvale T."/>
            <person name="Hung S.S."/>
            <person name="Kamenetzky L."/>
            <person name="Keane J.A."/>
            <person name="Kiss F."/>
            <person name="Koziol U."/>
            <person name="Lambert O."/>
            <person name="Liu K."/>
            <person name="Luo X."/>
            <person name="Luo Y."/>
            <person name="Macchiaroli N."/>
            <person name="Nichol S."/>
            <person name="Paps J."/>
            <person name="Parkinson J."/>
            <person name="Pouchkina-Stantcheva N."/>
            <person name="Riddiford N."/>
            <person name="Rosenzvit M."/>
            <person name="Salinas G."/>
            <person name="Wasmuth J.D."/>
            <person name="Zamanian M."/>
            <person name="Zheng Y."/>
            <person name="Cai X."/>
            <person name="Soberon X."/>
            <person name="Olson P.D."/>
            <person name="Laclette J.P."/>
            <person name="Brehm K."/>
            <person name="Berriman M."/>
            <person name="Garciarrubio A."/>
            <person name="Bobes R.J."/>
            <person name="Fragoso G."/>
            <person name="Sanchez-Flores A."/>
            <person name="Estrada K."/>
            <person name="Cevallos M.A."/>
            <person name="Morett E."/>
            <person name="Gonzalez V."/>
            <person name="Portillo T."/>
            <person name="Ochoa-Leyva A."/>
            <person name="Jose M.V."/>
            <person name="Sciutto E."/>
            <person name="Landa A."/>
            <person name="Jimenez L."/>
            <person name="Valdes V."/>
            <person name="Carrero J.C."/>
            <person name="Larralde C."/>
            <person name="Morales-Montor J."/>
            <person name="Limon-Lason J."/>
            <person name="Soberon X."/>
            <person name="Laclette J.P."/>
        </authorList>
    </citation>
    <scope>NUCLEOTIDE SEQUENCE [LARGE SCALE GENOMIC DNA]</scope>
</reference>
<reference evidence="1" key="2">
    <citation type="submission" date="2014-06" db="EMBL/GenBank/DDBJ databases">
        <authorList>
            <person name="Aslett M."/>
        </authorList>
    </citation>
    <scope>NUCLEOTIDE SEQUENCE</scope>
</reference>
<reference evidence="3" key="3">
    <citation type="submission" date="2020-10" db="UniProtKB">
        <authorList>
            <consortium name="WormBaseParasite"/>
        </authorList>
    </citation>
    <scope>IDENTIFICATION</scope>
</reference>
<evidence type="ECO:0000313" key="2">
    <source>
        <dbReference type="Proteomes" id="UP000492820"/>
    </source>
</evidence>
<dbReference type="WBParaSite" id="EgrG_000489400">
    <property type="protein sequence ID" value="EgrG_000489400"/>
    <property type="gene ID" value="EgrG_000489400"/>
</dbReference>
<proteinExistence type="predicted"/>
<organism evidence="1">
    <name type="scientific">Echinococcus granulosus</name>
    <name type="common">Hydatid tapeworm</name>
    <dbReference type="NCBI Taxonomy" id="6210"/>
    <lineage>
        <taxon>Eukaryota</taxon>
        <taxon>Metazoa</taxon>
        <taxon>Spiralia</taxon>
        <taxon>Lophotrochozoa</taxon>
        <taxon>Platyhelminthes</taxon>
        <taxon>Cestoda</taxon>
        <taxon>Eucestoda</taxon>
        <taxon>Cyclophyllidea</taxon>
        <taxon>Taeniidae</taxon>
        <taxon>Echinococcus</taxon>
        <taxon>Echinococcus granulosus group</taxon>
    </lineage>
</organism>
<dbReference type="EMBL" id="LK028579">
    <property type="protein sequence ID" value="CDS19575.1"/>
    <property type="molecule type" value="Genomic_DNA"/>
</dbReference>
<name>A0A068WII2_ECHGR</name>
<evidence type="ECO:0000313" key="3">
    <source>
        <dbReference type="WBParaSite" id="EgrG_000489400"/>
    </source>
</evidence>
<evidence type="ECO:0000313" key="1">
    <source>
        <dbReference type="EMBL" id="CDS19575.1"/>
    </source>
</evidence>
<sequence length="94" mass="10636">MPVVLFGIKDSLSLPTLYFSKAFFKNQVLDFVGRKVALFFNALWYVLTLGTKCSISSHQANCVRVFKNDESHNPMIAPTLTSLVKALLKLLIWE</sequence>
<protein>
    <submittedName>
        <fullName evidence="1 3">Expressed protein</fullName>
    </submittedName>
</protein>
<dbReference type="AlphaFoldDB" id="A0A068WII2"/>
<accession>A0A068WII2</accession>
<dbReference type="Proteomes" id="UP000492820">
    <property type="component" value="Unassembled WGS sequence"/>
</dbReference>
<gene>
    <name evidence="1" type="ORF">EgrG_000489400</name>
</gene>